<evidence type="ECO:0000313" key="2">
    <source>
        <dbReference type="EMBL" id="PKA60756.1"/>
    </source>
</evidence>
<dbReference type="PANTHER" id="PTHR33870">
    <property type="entry name" value="CARDIOMYOPATHY-ASSOCIATED PROTEIN"/>
    <property type="match status" value="1"/>
</dbReference>
<feature type="compositionally biased region" description="Basic and acidic residues" evidence="1">
    <location>
        <begin position="85"/>
        <end position="95"/>
    </location>
</feature>
<evidence type="ECO:0000256" key="1">
    <source>
        <dbReference type="SAM" id="MobiDB-lite"/>
    </source>
</evidence>
<dbReference type="Proteomes" id="UP000236161">
    <property type="component" value="Unassembled WGS sequence"/>
</dbReference>
<proteinExistence type="predicted"/>
<feature type="region of interest" description="Disordered" evidence="1">
    <location>
        <begin position="64"/>
        <end position="95"/>
    </location>
</feature>
<dbReference type="PANTHER" id="PTHR33870:SF4">
    <property type="entry name" value="CARDIOMYOPATHY-ASSOCIATED PROTEIN"/>
    <property type="match status" value="1"/>
</dbReference>
<sequence>MGRKERGKDFVAHLMGGRRKEFMAELLREILPSLSLHLLRSRCPCRPRNFRRISDREMAKLKASQKMDLAEQRISDDSASMQSQKHHESDIDSVKQEEKCKAMDEKNNSNQIVTGTEDDKKNVMDLGSSDMERNRNLESLIARRRARKNQIIIFEKDLIDLNINDSRMDELSFFILKSDLFLLQGEILLIFPMGTNMQANEEVAIKLSGSFSSSSVPSPIRYLLERRYAAFQFFKRFKRCRPPNRETRPSFGACGVTEVRRFRTESRARLHLLMSSRQCVLQDLCASSIRPTVAKTLDLRPPDRPLHE</sequence>
<evidence type="ECO:0000313" key="3">
    <source>
        <dbReference type="Proteomes" id="UP000236161"/>
    </source>
</evidence>
<dbReference type="EMBL" id="KZ451935">
    <property type="protein sequence ID" value="PKA60756.1"/>
    <property type="molecule type" value="Genomic_DNA"/>
</dbReference>
<dbReference type="OrthoDB" id="770993at2759"/>
<protein>
    <submittedName>
        <fullName evidence="2">Uncharacterized protein</fullName>
    </submittedName>
</protein>
<organism evidence="2 3">
    <name type="scientific">Apostasia shenzhenica</name>
    <dbReference type="NCBI Taxonomy" id="1088818"/>
    <lineage>
        <taxon>Eukaryota</taxon>
        <taxon>Viridiplantae</taxon>
        <taxon>Streptophyta</taxon>
        <taxon>Embryophyta</taxon>
        <taxon>Tracheophyta</taxon>
        <taxon>Spermatophyta</taxon>
        <taxon>Magnoliopsida</taxon>
        <taxon>Liliopsida</taxon>
        <taxon>Asparagales</taxon>
        <taxon>Orchidaceae</taxon>
        <taxon>Apostasioideae</taxon>
        <taxon>Apostasia</taxon>
    </lineage>
</organism>
<keyword evidence="3" id="KW-1185">Reference proteome</keyword>
<name>A0A2I0AZ04_9ASPA</name>
<dbReference type="AlphaFoldDB" id="A0A2I0AZ04"/>
<accession>A0A2I0AZ04</accession>
<reference evidence="2 3" key="1">
    <citation type="journal article" date="2017" name="Nature">
        <title>The Apostasia genome and the evolution of orchids.</title>
        <authorList>
            <person name="Zhang G.Q."/>
            <person name="Liu K.W."/>
            <person name="Li Z."/>
            <person name="Lohaus R."/>
            <person name="Hsiao Y.Y."/>
            <person name="Niu S.C."/>
            <person name="Wang J.Y."/>
            <person name="Lin Y.C."/>
            <person name="Xu Q."/>
            <person name="Chen L.J."/>
            <person name="Yoshida K."/>
            <person name="Fujiwara S."/>
            <person name="Wang Z.W."/>
            <person name="Zhang Y.Q."/>
            <person name="Mitsuda N."/>
            <person name="Wang M."/>
            <person name="Liu G.H."/>
            <person name="Pecoraro L."/>
            <person name="Huang H.X."/>
            <person name="Xiao X.J."/>
            <person name="Lin M."/>
            <person name="Wu X.Y."/>
            <person name="Wu W.L."/>
            <person name="Chen Y.Y."/>
            <person name="Chang S.B."/>
            <person name="Sakamoto S."/>
            <person name="Ohme-Takagi M."/>
            <person name="Yagi M."/>
            <person name="Zeng S.J."/>
            <person name="Shen C.Y."/>
            <person name="Yeh C.M."/>
            <person name="Luo Y.B."/>
            <person name="Tsai W.C."/>
            <person name="Van de Peer Y."/>
            <person name="Liu Z.J."/>
        </authorList>
    </citation>
    <scope>NUCLEOTIDE SEQUENCE [LARGE SCALE GENOMIC DNA]</scope>
    <source>
        <strain evidence="3">cv. Shenzhen</strain>
        <tissue evidence="2">Stem</tissue>
    </source>
</reference>
<gene>
    <name evidence="2" type="ORF">AXF42_Ash006390</name>
</gene>
<dbReference type="STRING" id="1088818.A0A2I0AZ04"/>